<evidence type="ECO:0000259" key="14">
    <source>
        <dbReference type="PROSITE" id="PS50862"/>
    </source>
</evidence>
<evidence type="ECO:0000313" key="16">
    <source>
        <dbReference type="Ensembl" id="ENSAOCP00000054746.1"/>
    </source>
</evidence>
<dbReference type="FunFam" id="3.40.50.800:FF:000003">
    <property type="entry name" value="Threonine--tRNA ligase 2, cytoplasmic"/>
    <property type="match status" value="1"/>
</dbReference>
<dbReference type="Pfam" id="PF00587">
    <property type="entry name" value="tRNA-synt_2b"/>
    <property type="match status" value="1"/>
</dbReference>
<dbReference type="InterPro" id="IPR004154">
    <property type="entry name" value="Anticodon-bd"/>
</dbReference>
<feature type="domain" description="TGS" evidence="15">
    <location>
        <begin position="79"/>
        <end position="143"/>
    </location>
</feature>
<dbReference type="PROSITE" id="PS50862">
    <property type="entry name" value="AA_TRNA_LIGASE_II"/>
    <property type="match status" value="1"/>
</dbReference>
<evidence type="ECO:0000256" key="3">
    <source>
        <dbReference type="ARBA" id="ARBA00013163"/>
    </source>
</evidence>
<dbReference type="Proteomes" id="UP001501940">
    <property type="component" value="Chromosome 6"/>
</dbReference>
<comment type="subcellular location">
    <subcellularLocation>
        <location evidence="1">Cytoplasm</location>
    </subcellularLocation>
</comment>
<evidence type="ECO:0000256" key="9">
    <source>
        <dbReference type="ARBA" id="ARBA00023146"/>
    </source>
</evidence>
<dbReference type="AlphaFoldDB" id="A0AAQ5YS42"/>
<evidence type="ECO:0000256" key="12">
    <source>
        <dbReference type="ARBA" id="ARBA00058080"/>
    </source>
</evidence>
<dbReference type="Pfam" id="PF03129">
    <property type="entry name" value="HGTP_anticodon"/>
    <property type="match status" value="1"/>
</dbReference>
<keyword evidence="4" id="KW-0963">Cytoplasm</keyword>
<dbReference type="FunFam" id="3.30.930.10:FF:000009">
    <property type="entry name" value="Threonine--tRNA ligase 2, cytoplasmic"/>
    <property type="match status" value="1"/>
</dbReference>
<dbReference type="CDD" id="cd01667">
    <property type="entry name" value="TGS_ThrRS"/>
    <property type="match status" value="1"/>
</dbReference>
<dbReference type="Gene3D" id="3.30.980.10">
    <property type="entry name" value="Threonyl-trna Synthetase, Chain A, domain 2"/>
    <property type="match status" value="2"/>
</dbReference>
<dbReference type="InterPro" id="IPR002314">
    <property type="entry name" value="aa-tRNA-synt_IIb"/>
</dbReference>
<name>A0AAQ5YS42_AMPOC</name>
<comment type="similarity">
    <text evidence="2">Belongs to the class-II aminoacyl-tRNA synthetase family.</text>
</comment>
<evidence type="ECO:0000256" key="8">
    <source>
        <dbReference type="ARBA" id="ARBA00022917"/>
    </source>
</evidence>
<keyword evidence="17" id="KW-1185">Reference proteome</keyword>
<comment type="function">
    <text evidence="12">Catalyzes the attachment of threonine to tRNA(Thr) in a two-step reaction: threonine is first activated by ATP to form Thr-AMP and then transferred to the acceptor end of tRNA(Thr). Also edits incorrectly charged tRNA(Thr) via its editing domain, at the post-transfer stage.</text>
</comment>
<feature type="compositionally biased region" description="Basic and acidic residues" evidence="13">
    <location>
        <begin position="17"/>
        <end position="31"/>
    </location>
</feature>
<dbReference type="FunFam" id="3.10.20.30:FF:000006">
    <property type="entry name" value="Threonine--tRNA ligase, cytoplasmic"/>
    <property type="match status" value="1"/>
</dbReference>
<keyword evidence="5" id="KW-0436">Ligase</keyword>
<feature type="region of interest" description="Disordered" evidence="13">
    <location>
        <begin position="1"/>
        <end position="50"/>
    </location>
</feature>
<dbReference type="InterPro" id="IPR004095">
    <property type="entry name" value="TGS"/>
</dbReference>
<dbReference type="PRINTS" id="PR01047">
    <property type="entry name" value="TRNASYNTHTHR"/>
</dbReference>
<dbReference type="InterPro" id="IPR047246">
    <property type="entry name" value="ThrRS_anticodon"/>
</dbReference>
<dbReference type="SMART" id="SM00863">
    <property type="entry name" value="tRNA_SAD"/>
    <property type="match status" value="1"/>
</dbReference>
<protein>
    <recommendedName>
        <fullName evidence="3">threonine--tRNA ligase</fullName>
        <ecNumber evidence="3">6.1.1.3</ecNumber>
    </recommendedName>
    <alternativeName>
        <fullName evidence="10">Threonyl-tRNA synthetase</fullName>
    </alternativeName>
</protein>
<keyword evidence="8" id="KW-0648">Protein biosynthesis</keyword>
<dbReference type="InterPro" id="IPR012947">
    <property type="entry name" value="tRNA_SAD"/>
</dbReference>
<dbReference type="InterPro" id="IPR036621">
    <property type="entry name" value="Anticodon-bd_dom_sf"/>
</dbReference>
<gene>
    <name evidence="16" type="primary">TARS1</name>
</gene>
<feature type="domain" description="Aminoacyl-transfer RNA synthetases class-II family profile" evidence="14">
    <location>
        <begin position="326"/>
        <end position="583"/>
    </location>
</feature>
<dbReference type="Pfam" id="PF07973">
    <property type="entry name" value="tRNA_SAD"/>
    <property type="match status" value="1"/>
</dbReference>
<evidence type="ECO:0000256" key="13">
    <source>
        <dbReference type="SAM" id="MobiDB-lite"/>
    </source>
</evidence>
<dbReference type="Gene3D" id="3.30.930.10">
    <property type="entry name" value="Bira Bifunctional Protein, Domain 2"/>
    <property type="match status" value="1"/>
</dbReference>
<dbReference type="EC" id="6.1.1.3" evidence="3"/>
<dbReference type="PANTHER" id="PTHR11451">
    <property type="entry name" value="THREONINE-TRNA LIGASE"/>
    <property type="match status" value="1"/>
</dbReference>
<evidence type="ECO:0000256" key="1">
    <source>
        <dbReference type="ARBA" id="ARBA00004496"/>
    </source>
</evidence>
<dbReference type="SUPFAM" id="SSF52954">
    <property type="entry name" value="Class II aaRS ABD-related"/>
    <property type="match status" value="1"/>
</dbReference>
<dbReference type="GO" id="GO:0005739">
    <property type="term" value="C:mitochondrion"/>
    <property type="evidence" value="ECO:0007669"/>
    <property type="project" value="TreeGrafter"/>
</dbReference>
<keyword evidence="7" id="KW-0067">ATP-binding</keyword>
<dbReference type="CDD" id="cd00771">
    <property type="entry name" value="ThrRS_core"/>
    <property type="match status" value="1"/>
</dbReference>
<dbReference type="PROSITE" id="PS51880">
    <property type="entry name" value="TGS"/>
    <property type="match status" value="1"/>
</dbReference>
<dbReference type="GO" id="GO:0005524">
    <property type="term" value="F:ATP binding"/>
    <property type="evidence" value="ECO:0007669"/>
    <property type="project" value="UniProtKB-KW"/>
</dbReference>
<dbReference type="GO" id="GO:0004829">
    <property type="term" value="F:threonine-tRNA ligase activity"/>
    <property type="evidence" value="ECO:0007669"/>
    <property type="project" value="UniProtKB-EC"/>
</dbReference>
<dbReference type="InterPro" id="IPR033728">
    <property type="entry name" value="ThrRS_core"/>
</dbReference>
<evidence type="ECO:0000256" key="2">
    <source>
        <dbReference type="ARBA" id="ARBA00008226"/>
    </source>
</evidence>
<evidence type="ECO:0000256" key="5">
    <source>
        <dbReference type="ARBA" id="ARBA00022598"/>
    </source>
</evidence>
<dbReference type="InterPro" id="IPR002320">
    <property type="entry name" value="Thr-tRNA-ligase_IIa"/>
</dbReference>
<dbReference type="InterPro" id="IPR012675">
    <property type="entry name" value="Beta-grasp_dom_sf"/>
</dbReference>
<dbReference type="InterPro" id="IPR012676">
    <property type="entry name" value="TGS-like"/>
</dbReference>
<evidence type="ECO:0000313" key="17">
    <source>
        <dbReference type="Proteomes" id="UP001501940"/>
    </source>
</evidence>
<dbReference type="SUPFAM" id="SSF55186">
    <property type="entry name" value="ThrRS/AlaRS common domain"/>
    <property type="match status" value="1"/>
</dbReference>
<dbReference type="Ensembl" id="ENSAOCT00000041684.1">
    <property type="protein sequence ID" value="ENSAOCP00000054746.1"/>
    <property type="gene ID" value="ENSAOCG00000023847.2"/>
</dbReference>
<reference evidence="16" key="2">
    <citation type="submission" date="2025-08" db="UniProtKB">
        <authorList>
            <consortium name="Ensembl"/>
        </authorList>
    </citation>
    <scope>IDENTIFICATION</scope>
</reference>
<dbReference type="SUPFAM" id="SSF55681">
    <property type="entry name" value="Class II aaRS and biotin synthetases"/>
    <property type="match status" value="1"/>
</dbReference>
<evidence type="ECO:0000256" key="6">
    <source>
        <dbReference type="ARBA" id="ARBA00022741"/>
    </source>
</evidence>
<comment type="catalytic activity">
    <reaction evidence="11">
        <text>tRNA(Thr) + L-threonine + ATP = L-threonyl-tRNA(Thr) + AMP + diphosphate + H(+)</text>
        <dbReference type="Rhea" id="RHEA:24624"/>
        <dbReference type="Rhea" id="RHEA-COMP:9670"/>
        <dbReference type="Rhea" id="RHEA-COMP:9704"/>
        <dbReference type="ChEBI" id="CHEBI:15378"/>
        <dbReference type="ChEBI" id="CHEBI:30616"/>
        <dbReference type="ChEBI" id="CHEBI:33019"/>
        <dbReference type="ChEBI" id="CHEBI:57926"/>
        <dbReference type="ChEBI" id="CHEBI:78442"/>
        <dbReference type="ChEBI" id="CHEBI:78534"/>
        <dbReference type="ChEBI" id="CHEBI:456215"/>
        <dbReference type="EC" id="6.1.1.3"/>
    </reaction>
</comment>
<evidence type="ECO:0000256" key="10">
    <source>
        <dbReference type="ARBA" id="ARBA00031900"/>
    </source>
</evidence>
<proteinExistence type="inferred from homology"/>
<dbReference type="HAMAP" id="MF_00184">
    <property type="entry name" value="Thr_tRNA_synth"/>
    <property type="match status" value="1"/>
</dbReference>
<dbReference type="PANTHER" id="PTHR11451:SF54">
    <property type="entry name" value="THREONINE--TRNA LIGASE"/>
    <property type="match status" value="1"/>
</dbReference>
<dbReference type="InterPro" id="IPR018163">
    <property type="entry name" value="Thr/Ala-tRNA-synth_IIc_edit"/>
</dbReference>
<dbReference type="NCBIfam" id="TIGR00418">
    <property type="entry name" value="thrS"/>
    <property type="match status" value="1"/>
</dbReference>
<reference evidence="16" key="3">
    <citation type="submission" date="2025-09" db="UniProtKB">
        <authorList>
            <consortium name="Ensembl"/>
        </authorList>
    </citation>
    <scope>IDENTIFICATION</scope>
</reference>
<sequence length="691" mass="79004">MAEQTVVEKMSELQVNEGKKGGAESGKDGGKKKAKNAAGDSGGRAELSPAPQYIDERLTLYTKLKAEHESLMAERAAKDSKPIKVTLPDGKVVEAESWKTTPYQVACGISQGLADNTVIAKVNNSVWDLDRPLEDDCSLQLLKFDDEEAQAVYWHSSAHILGEAMEKVYGGCLCYGPPIENGFYYDMFLENNEGVSSNDFPCLENLCKKIIKEKQPFERLEIKKETLCGPLIDLCRGPHVRHTGKIKALKIHKNSSTYWEGKADMETLQRIYGISFPDPKMLKEWEKFQEEAKNRDHRKLGREQDLFFFHDLSPGSCFFLPKGAFIYNTLIEFIRSEYRKRGFQEVVTPNIYNSKLWQTSGHWQHYSENMFSFEAEKETFALKPMNCPGHCLMFDHRPRSWRELPIRMADFGVLHRNELSGALTGLTRVRRFQQDDAHIFCSMDQIEKEIKGCLDFLRAVYDVFGFSFKLNLSTRPEKFLGDPAIWDQAEKVIRSLNDFGEKWVLNPGDGAFYGPKIDIQIKDAIGRYHQCATIQLDFQLPIRFNLTFVRKAPLGPVIIHRAILGSVERMIAILTENYGGKWPLWLSPRQVMVVPVGPTCEEYAEKQEFHNSGFMTDVDLDPGCTLNKKIRNAQLAQYNFILVVGEKEKTSNTVNVRTRDNKVHGERSVEECIERLKQLKTSRSRNAEEEF</sequence>
<keyword evidence="6" id="KW-0547">Nucleotide-binding</keyword>
<dbReference type="InterPro" id="IPR045864">
    <property type="entry name" value="aa-tRNA-synth_II/BPL/LPL"/>
</dbReference>
<keyword evidence="9" id="KW-0030">Aminoacyl-tRNA synthetase</keyword>
<evidence type="ECO:0000256" key="11">
    <source>
        <dbReference type="ARBA" id="ARBA00049515"/>
    </source>
</evidence>
<dbReference type="GO" id="GO:0006435">
    <property type="term" value="P:threonyl-tRNA aminoacylation"/>
    <property type="evidence" value="ECO:0007669"/>
    <property type="project" value="InterPro"/>
</dbReference>
<dbReference type="CDD" id="cd00860">
    <property type="entry name" value="ThrRS_anticodon"/>
    <property type="match status" value="1"/>
</dbReference>
<dbReference type="Gene3D" id="3.10.20.30">
    <property type="match status" value="1"/>
</dbReference>
<accession>A0AAQ5YS42</accession>
<dbReference type="Pfam" id="PF02824">
    <property type="entry name" value="TGS"/>
    <property type="match status" value="1"/>
</dbReference>
<organism evidence="16 17">
    <name type="scientific">Amphiprion ocellaris</name>
    <name type="common">Clown anemonefish</name>
    <dbReference type="NCBI Taxonomy" id="80972"/>
    <lineage>
        <taxon>Eukaryota</taxon>
        <taxon>Metazoa</taxon>
        <taxon>Chordata</taxon>
        <taxon>Craniata</taxon>
        <taxon>Vertebrata</taxon>
        <taxon>Euteleostomi</taxon>
        <taxon>Actinopterygii</taxon>
        <taxon>Neopterygii</taxon>
        <taxon>Teleostei</taxon>
        <taxon>Neoteleostei</taxon>
        <taxon>Acanthomorphata</taxon>
        <taxon>Ovalentaria</taxon>
        <taxon>Pomacentridae</taxon>
        <taxon>Amphiprion</taxon>
    </lineage>
</organism>
<evidence type="ECO:0000259" key="15">
    <source>
        <dbReference type="PROSITE" id="PS51880"/>
    </source>
</evidence>
<dbReference type="InterPro" id="IPR006195">
    <property type="entry name" value="aa-tRNA-synth_II"/>
</dbReference>
<dbReference type="SUPFAM" id="SSF81271">
    <property type="entry name" value="TGS-like"/>
    <property type="match status" value="1"/>
</dbReference>
<dbReference type="GeneTree" id="ENSGT00940000154969"/>
<evidence type="ECO:0000256" key="4">
    <source>
        <dbReference type="ARBA" id="ARBA00022490"/>
    </source>
</evidence>
<reference evidence="16 17" key="1">
    <citation type="submission" date="2022-01" db="EMBL/GenBank/DDBJ databases">
        <title>A chromosome-scale genome assembly of the false clownfish, Amphiprion ocellaris.</title>
        <authorList>
            <person name="Ryu T."/>
        </authorList>
    </citation>
    <scope>NUCLEOTIDE SEQUENCE [LARGE SCALE GENOMIC DNA]</scope>
</reference>
<dbReference type="Gene3D" id="3.40.50.800">
    <property type="entry name" value="Anticodon-binding domain"/>
    <property type="match status" value="1"/>
</dbReference>
<evidence type="ECO:0000256" key="7">
    <source>
        <dbReference type="ARBA" id="ARBA00022840"/>
    </source>
</evidence>